<dbReference type="RefSeq" id="WP_125657826.1">
    <property type="nucleotide sequence ID" value="NZ_AP019308.1"/>
</dbReference>
<evidence type="ECO:0000313" key="2">
    <source>
        <dbReference type="Proteomes" id="UP000275368"/>
    </source>
</evidence>
<name>A0A3G9JBW9_9BACL</name>
<proteinExistence type="predicted"/>
<evidence type="ECO:0000313" key="1">
    <source>
        <dbReference type="EMBL" id="BBH21388.1"/>
    </source>
</evidence>
<dbReference type="EMBL" id="AP019308">
    <property type="protein sequence ID" value="BBH21388.1"/>
    <property type="molecule type" value="Genomic_DNA"/>
</dbReference>
<dbReference type="OrthoDB" id="981992at2"/>
<gene>
    <name evidence="1" type="ORF">Back11_27330</name>
</gene>
<reference evidence="1 2" key="1">
    <citation type="submission" date="2018-11" db="EMBL/GenBank/DDBJ databases">
        <title>Complete genome sequence of Paenibacillus baekrokdamisoli strain KCTC 33723.</title>
        <authorList>
            <person name="Kang S.W."/>
            <person name="Lee K.C."/>
            <person name="Kim K.K."/>
            <person name="Kim J.S."/>
            <person name="Kim D.S."/>
            <person name="Ko S.H."/>
            <person name="Yang S.H."/>
            <person name="Lee J.S."/>
        </authorList>
    </citation>
    <scope>NUCLEOTIDE SEQUENCE [LARGE SCALE GENOMIC DNA]</scope>
    <source>
        <strain evidence="1 2">KCTC 33723</strain>
    </source>
</reference>
<dbReference type="Proteomes" id="UP000275368">
    <property type="component" value="Chromosome"/>
</dbReference>
<sequence>MAKMECYCGAVLSNGSDNDIQLRVYTQTEFEKKVLDKQFPHLTNLPEYDVWRCPYCERLYFFKDGKLEKLYVLENK</sequence>
<keyword evidence="2" id="KW-1185">Reference proteome</keyword>
<dbReference type="AlphaFoldDB" id="A0A3G9JBW9"/>
<accession>A0A3G9JBW9</accession>
<organism evidence="1 2">
    <name type="scientific">Paenibacillus baekrokdamisoli</name>
    <dbReference type="NCBI Taxonomy" id="1712516"/>
    <lineage>
        <taxon>Bacteria</taxon>
        <taxon>Bacillati</taxon>
        <taxon>Bacillota</taxon>
        <taxon>Bacilli</taxon>
        <taxon>Bacillales</taxon>
        <taxon>Paenibacillaceae</taxon>
        <taxon>Paenibacillus</taxon>
    </lineage>
</organism>
<dbReference type="KEGG" id="pbk:Back11_27330"/>
<protein>
    <submittedName>
        <fullName evidence="1">Uncharacterized protein</fullName>
    </submittedName>
</protein>